<dbReference type="InterPro" id="IPR012338">
    <property type="entry name" value="Beta-lactam/transpept-like"/>
</dbReference>
<reference evidence="3 4" key="1">
    <citation type="submission" date="2016-10" db="EMBL/GenBank/DDBJ databases">
        <authorList>
            <person name="de Groot N.N."/>
        </authorList>
    </citation>
    <scope>NUCLEOTIDE SEQUENCE [LARGE SCALE GENOMIC DNA]</scope>
    <source>
        <strain evidence="3 4">CGMCC 1.6502</strain>
    </source>
</reference>
<dbReference type="SUPFAM" id="SSF56601">
    <property type="entry name" value="beta-lactamase/transpeptidase-like"/>
    <property type="match status" value="1"/>
</dbReference>
<dbReference type="RefSeq" id="WP_175559291.1">
    <property type="nucleotide sequence ID" value="NZ_FNFL01000002.1"/>
</dbReference>
<evidence type="ECO:0000313" key="4">
    <source>
        <dbReference type="Proteomes" id="UP000198694"/>
    </source>
</evidence>
<evidence type="ECO:0000259" key="2">
    <source>
        <dbReference type="Pfam" id="PF00144"/>
    </source>
</evidence>
<accession>A0A1G8YKA4</accession>
<evidence type="ECO:0000256" key="1">
    <source>
        <dbReference type="ARBA" id="ARBA00022801"/>
    </source>
</evidence>
<keyword evidence="4" id="KW-1185">Reference proteome</keyword>
<gene>
    <name evidence="3" type="ORF">SAMN05216243_1665</name>
</gene>
<evidence type="ECO:0000313" key="3">
    <source>
        <dbReference type="EMBL" id="SDK03097.1"/>
    </source>
</evidence>
<dbReference type="InterPro" id="IPR050789">
    <property type="entry name" value="Diverse_Enzym_Activities"/>
</dbReference>
<dbReference type="InterPro" id="IPR001466">
    <property type="entry name" value="Beta-lactam-related"/>
</dbReference>
<protein>
    <submittedName>
        <fullName evidence="3">CubicO group peptidase, beta-lactamase class C family</fullName>
    </submittedName>
</protein>
<dbReference type="AlphaFoldDB" id="A0A1G8YKA4"/>
<dbReference type="Proteomes" id="UP000198694">
    <property type="component" value="Unassembled WGS sequence"/>
</dbReference>
<dbReference type="GO" id="GO:0016787">
    <property type="term" value="F:hydrolase activity"/>
    <property type="evidence" value="ECO:0007669"/>
    <property type="project" value="UniProtKB-KW"/>
</dbReference>
<sequence>MNHLDEIFAEYIRDDYFAGGVCCISVKGNIIFHKAYGLANRTNQTKLKKDTIFDLASVTKIITTTMILQLITNKRLSLATCLRDCLPHTSINPILSPITIQQLLTHTSGLKAWHPFYAHLPNKDLFKVLEDIKLTHDSDEKVVYSDLNFILLGEVIKYLVKDHLEYAIKKYLADPLELSTLTYHPRNQSNIAATEFGNKTEMAMCKEIGVSFEGWRNTNEPIVGKVNDGNAYYYFQGESGHAGLFSCVEDLIKIGNLYLKGGVYKNERLIDSGLVQRSMKNQMDGRGLGWQIGGVFPEGCGHTGFTGTSIWVVPEKEMVVGLLTNRLHTDFPKNVLPFRRAIFEAMIS</sequence>
<dbReference type="STRING" id="407036.SAMN05216243_1665"/>
<dbReference type="PANTHER" id="PTHR43283">
    <property type="entry name" value="BETA-LACTAMASE-RELATED"/>
    <property type="match status" value="1"/>
</dbReference>
<organism evidence="3 4">
    <name type="scientific">Sediminibacillus albus</name>
    <dbReference type="NCBI Taxonomy" id="407036"/>
    <lineage>
        <taxon>Bacteria</taxon>
        <taxon>Bacillati</taxon>
        <taxon>Bacillota</taxon>
        <taxon>Bacilli</taxon>
        <taxon>Bacillales</taxon>
        <taxon>Bacillaceae</taxon>
        <taxon>Sediminibacillus</taxon>
    </lineage>
</organism>
<proteinExistence type="predicted"/>
<dbReference type="Gene3D" id="3.40.710.10">
    <property type="entry name" value="DD-peptidase/beta-lactamase superfamily"/>
    <property type="match status" value="1"/>
</dbReference>
<dbReference type="Pfam" id="PF00144">
    <property type="entry name" value="Beta-lactamase"/>
    <property type="match status" value="1"/>
</dbReference>
<keyword evidence="1" id="KW-0378">Hydrolase</keyword>
<dbReference type="PANTHER" id="PTHR43283:SF11">
    <property type="entry name" value="BETA-LACTAMASE-RELATED DOMAIN-CONTAINING PROTEIN"/>
    <property type="match status" value="1"/>
</dbReference>
<name>A0A1G8YKA4_9BACI</name>
<dbReference type="EMBL" id="FNFL01000002">
    <property type="protein sequence ID" value="SDK03097.1"/>
    <property type="molecule type" value="Genomic_DNA"/>
</dbReference>
<feature type="domain" description="Beta-lactamase-related" evidence="2">
    <location>
        <begin position="4"/>
        <end position="334"/>
    </location>
</feature>